<evidence type="ECO:0000313" key="2">
    <source>
        <dbReference type="Proteomes" id="UP000824049"/>
    </source>
</evidence>
<sequence length="169" mass="19624">MIVNFYPWEIDVDIEATKRFYEENDCSEDKVVNQWFYAAMTQKQKDFFASLGVEIDKVKAAERVHEIPDEEELPGGKIFIRTLDFLLCGDFLAIPDYQAHIYGEEDLTGMKLPDALKIITMPEGEKLPTYNIDGWNCVFKHPIFHMDESKFEKWDCGFVMGSILMMGDM</sequence>
<comment type="caution">
    <text evidence="1">The sequence shown here is derived from an EMBL/GenBank/DDBJ whole genome shotgun (WGS) entry which is preliminary data.</text>
</comment>
<accession>A0A9D2EN04</accession>
<protein>
    <submittedName>
        <fullName evidence="1">Toxin-antitoxin system protein</fullName>
    </submittedName>
</protein>
<name>A0A9D2EN04_9FIRM</name>
<gene>
    <name evidence="1" type="ORF">H9968_10545</name>
</gene>
<dbReference type="AlphaFoldDB" id="A0A9D2EN04"/>
<dbReference type="Proteomes" id="UP000824049">
    <property type="component" value="Unassembled WGS sequence"/>
</dbReference>
<reference evidence="1" key="1">
    <citation type="journal article" date="2021" name="PeerJ">
        <title>Extensive microbial diversity within the chicken gut microbiome revealed by metagenomics and culture.</title>
        <authorList>
            <person name="Gilroy R."/>
            <person name="Ravi A."/>
            <person name="Getino M."/>
            <person name="Pursley I."/>
            <person name="Horton D.L."/>
            <person name="Alikhan N.F."/>
            <person name="Baker D."/>
            <person name="Gharbi K."/>
            <person name="Hall N."/>
            <person name="Watson M."/>
            <person name="Adriaenssens E.M."/>
            <person name="Foster-Nyarko E."/>
            <person name="Jarju S."/>
            <person name="Secka A."/>
            <person name="Antonio M."/>
            <person name="Oren A."/>
            <person name="Chaudhuri R.R."/>
            <person name="La Ragione R."/>
            <person name="Hildebrand F."/>
            <person name="Pallen M.J."/>
        </authorList>
    </citation>
    <scope>NUCLEOTIDE SEQUENCE</scope>
    <source>
        <strain evidence="1">CHK179-28034</strain>
    </source>
</reference>
<reference evidence="1" key="2">
    <citation type="submission" date="2021-04" db="EMBL/GenBank/DDBJ databases">
        <authorList>
            <person name="Gilroy R."/>
        </authorList>
    </citation>
    <scope>NUCLEOTIDE SEQUENCE</scope>
    <source>
        <strain evidence="1">CHK179-28034</strain>
    </source>
</reference>
<dbReference type="EMBL" id="DXBR01000097">
    <property type="protein sequence ID" value="HIZ40336.1"/>
    <property type="molecule type" value="Genomic_DNA"/>
</dbReference>
<proteinExistence type="predicted"/>
<organism evidence="1 2">
    <name type="scientific">Candidatus Anaerobutyricum stercoris</name>
    <dbReference type="NCBI Taxonomy" id="2838457"/>
    <lineage>
        <taxon>Bacteria</taxon>
        <taxon>Bacillati</taxon>
        <taxon>Bacillota</taxon>
        <taxon>Clostridia</taxon>
        <taxon>Lachnospirales</taxon>
        <taxon>Lachnospiraceae</taxon>
        <taxon>Anaerobutyricum</taxon>
    </lineage>
</organism>
<evidence type="ECO:0000313" key="1">
    <source>
        <dbReference type="EMBL" id="HIZ40336.1"/>
    </source>
</evidence>